<reference evidence="2" key="1">
    <citation type="submission" date="2019-07" db="EMBL/GenBank/DDBJ databases">
        <title>Genomic Encyclopedia of Type Strains, Phase IV (KMG-IV): sequencing the most valuable type-strain genomes for metagenomic binning, comparative biology and taxonomic classification.</title>
        <authorList>
            <person name="Goeker M."/>
        </authorList>
    </citation>
    <scope>NUCLEOTIDE SEQUENCE</scope>
    <source>
        <strain evidence="2">DSM 44596</strain>
    </source>
</reference>
<keyword evidence="1" id="KW-0812">Transmembrane</keyword>
<feature type="transmembrane region" description="Helical" evidence="1">
    <location>
        <begin position="20"/>
        <end position="44"/>
    </location>
</feature>
<accession>A0A652YQ78</accession>
<dbReference type="AlphaFoldDB" id="A0A652YQ78"/>
<sequence>MAIVIEARPRSDRLCALPAVLFNVFWITFGNVASVIGTIAVTYVSQVRGYWNALSDT</sequence>
<proteinExistence type="predicted"/>
<protein>
    <submittedName>
        <fullName evidence="2">Uncharacterized protein</fullName>
    </submittedName>
</protein>
<organism evidence="2">
    <name type="scientific">Nocardia globerula</name>
    <dbReference type="NCBI Taxonomy" id="1818"/>
    <lineage>
        <taxon>Bacteria</taxon>
        <taxon>Bacillati</taxon>
        <taxon>Actinomycetota</taxon>
        <taxon>Actinomycetes</taxon>
        <taxon>Mycobacteriales</taxon>
        <taxon>Nocardiaceae</taxon>
        <taxon>Nocardia</taxon>
    </lineage>
</organism>
<keyword evidence="1" id="KW-1133">Transmembrane helix</keyword>
<evidence type="ECO:0000313" key="2">
    <source>
        <dbReference type="EMBL" id="TYQ04714.1"/>
    </source>
</evidence>
<keyword evidence="1" id="KW-0472">Membrane</keyword>
<comment type="caution">
    <text evidence="2">The sequence shown here is derived from an EMBL/GenBank/DDBJ whole genome shotgun (WGS) entry which is preliminary data.</text>
</comment>
<dbReference type="EMBL" id="VNIQ01000003">
    <property type="protein sequence ID" value="TYQ04714.1"/>
    <property type="molecule type" value="Genomic_DNA"/>
</dbReference>
<name>A0A652YQ78_NOCGL</name>
<gene>
    <name evidence="2" type="ORF">FNL38_10364</name>
</gene>
<evidence type="ECO:0000256" key="1">
    <source>
        <dbReference type="SAM" id="Phobius"/>
    </source>
</evidence>